<dbReference type="GO" id="GO:0046872">
    <property type="term" value="F:metal ion binding"/>
    <property type="evidence" value="ECO:0007669"/>
    <property type="project" value="UniProtKB-KW"/>
</dbReference>
<dbReference type="SUPFAM" id="SSF53187">
    <property type="entry name" value="Zn-dependent exopeptidases"/>
    <property type="match status" value="1"/>
</dbReference>
<dbReference type="EMBL" id="BJYS01000047">
    <property type="protein sequence ID" value="GEO06947.1"/>
    <property type="molecule type" value="Genomic_DNA"/>
</dbReference>
<dbReference type="Pfam" id="PF07687">
    <property type="entry name" value="M20_dimer"/>
    <property type="match status" value="1"/>
</dbReference>
<keyword evidence="3" id="KW-0378">Hydrolase</keyword>
<dbReference type="Gene3D" id="3.40.630.10">
    <property type="entry name" value="Zn peptidases"/>
    <property type="match status" value="1"/>
</dbReference>
<dbReference type="Proteomes" id="UP000321532">
    <property type="component" value="Unassembled WGS sequence"/>
</dbReference>
<keyword evidence="1" id="KW-0645">Protease</keyword>
<keyword evidence="6" id="KW-1185">Reference proteome</keyword>
<gene>
    <name evidence="5" type="ORF">AAE02nite_46110</name>
</gene>
<dbReference type="OrthoDB" id="9761532at2"/>
<evidence type="ECO:0000259" key="4">
    <source>
        <dbReference type="Pfam" id="PF07687"/>
    </source>
</evidence>
<dbReference type="PANTHER" id="PTHR43270:SF12">
    <property type="entry name" value="SUCCINYL-DIAMINOPIMELATE DESUCCINYLASE"/>
    <property type="match status" value="1"/>
</dbReference>
<dbReference type="RefSeq" id="WP_146904101.1">
    <property type="nucleotide sequence ID" value="NZ_BJYS01000047.1"/>
</dbReference>
<sequence>MASVQVVLSYAEKQFPNFVEELQDFVRFPSIGTDDQYKKETAACANWLAKHLEYIGLQQVKIFSTPRHPIVYGEWLKQPGKPTLLIYGHYDVQPVEPVAEWSFPPFKPFVQGDYIYGRGASDDKGQLFANVKALEAFLKTYKQLPVNIKCLFDGEEEMGSPSLANFIQTHQNLLKANVAVLSDMAMLSAEQPSLTYALRGSLSVELEVKSQAVDLHSGNFGGAVHNPLQVVSEIIAKLHDQNGRITIPGFYDQVKTYTSAERNYMRHFGPTDKKILEDAQAYNGWGEKGFTAYERTTIRPALSVNGIVGGYQGTGVKSVIPAKAGAKLNFRIAPNQDPYVVEKLFRKYMQEIAPPSVAVNIRAHLHAKPYELNIRDPALQAGKLAFQKVFGKEPVLTRIGGTIPAVSLFKEKLNISTILLGFGLPTDRIHAPNERFYLPNFKKGIKTSIWFMTALSQKANLSGSVVPRQLQKTSSFT</sequence>
<accession>A0A512B597</accession>
<keyword evidence="2" id="KW-0479">Metal-binding</keyword>
<feature type="domain" description="Peptidase M20 dimerisation" evidence="4">
    <location>
        <begin position="196"/>
        <end position="355"/>
    </location>
</feature>
<dbReference type="Pfam" id="PF01546">
    <property type="entry name" value="Peptidase_M20"/>
    <property type="match status" value="1"/>
</dbReference>
<dbReference type="NCBIfam" id="NF006579">
    <property type="entry name" value="PRK09104.1"/>
    <property type="match status" value="1"/>
</dbReference>
<evidence type="ECO:0000256" key="2">
    <source>
        <dbReference type="ARBA" id="ARBA00022723"/>
    </source>
</evidence>
<evidence type="ECO:0000256" key="3">
    <source>
        <dbReference type="ARBA" id="ARBA00022801"/>
    </source>
</evidence>
<evidence type="ECO:0000313" key="5">
    <source>
        <dbReference type="EMBL" id="GEO06947.1"/>
    </source>
</evidence>
<proteinExistence type="predicted"/>
<dbReference type="InterPro" id="IPR002933">
    <property type="entry name" value="Peptidase_M20"/>
</dbReference>
<dbReference type="NCBIfam" id="NF005914">
    <property type="entry name" value="PRK07907.1"/>
    <property type="match status" value="1"/>
</dbReference>
<dbReference type="PANTHER" id="PTHR43270">
    <property type="entry name" value="BETA-ALA-HIS DIPEPTIDASE"/>
    <property type="match status" value="1"/>
</dbReference>
<dbReference type="AlphaFoldDB" id="A0A512B597"/>
<dbReference type="GO" id="GO:0006508">
    <property type="term" value="P:proteolysis"/>
    <property type="evidence" value="ECO:0007669"/>
    <property type="project" value="UniProtKB-KW"/>
</dbReference>
<dbReference type="NCBIfam" id="NF006053">
    <property type="entry name" value="PRK08201.1"/>
    <property type="match status" value="1"/>
</dbReference>
<dbReference type="Gene3D" id="3.30.70.360">
    <property type="match status" value="1"/>
</dbReference>
<reference evidence="5 6" key="1">
    <citation type="submission" date="2019-07" db="EMBL/GenBank/DDBJ databases">
        <title>Whole genome shotgun sequence of Adhaeribacter aerolatus NBRC 106133.</title>
        <authorList>
            <person name="Hosoyama A."/>
            <person name="Uohara A."/>
            <person name="Ohji S."/>
            <person name="Ichikawa N."/>
        </authorList>
    </citation>
    <scope>NUCLEOTIDE SEQUENCE [LARGE SCALE GENOMIC DNA]</scope>
    <source>
        <strain evidence="5 6">NBRC 106133</strain>
    </source>
</reference>
<dbReference type="GO" id="GO:0008233">
    <property type="term" value="F:peptidase activity"/>
    <property type="evidence" value="ECO:0007669"/>
    <property type="project" value="UniProtKB-KW"/>
</dbReference>
<dbReference type="InterPro" id="IPR011650">
    <property type="entry name" value="Peptidase_M20_dimer"/>
</dbReference>
<name>A0A512B597_9BACT</name>
<dbReference type="InterPro" id="IPR051458">
    <property type="entry name" value="Cyt/Met_Dipeptidase"/>
</dbReference>
<protein>
    <submittedName>
        <fullName evidence="5">Succinyl-diaminopimelate desuccinylase</fullName>
    </submittedName>
</protein>
<comment type="caution">
    <text evidence="5">The sequence shown here is derived from an EMBL/GenBank/DDBJ whole genome shotgun (WGS) entry which is preliminary data.</text>
</comment>
<organism evidence="5 6">
    <name type="scientific">Adhaeribacter aerolatus</name>
    <dbReference type="NCBI Taxonomy" id="670289"/>
    <lineage>
        <taxon>Bacteria</taxon>
        <taxon>Pseudomonadati</taxon>
        <taxon>Bacteroidota</taxon>
        <taxon>Cytophagia</taxon>
        <taxon>Cytophagales</taxon>
        <taxon>Hymenobacteraceae</taxon>
        <taxon>Adhaeribacter</taxon>
    </lineage>
</organism>
<evidence type="ECO:0000256" key="1">
    <source>
        <dbReference type="ARBA" id="ARBA00022670"/>
    </source>
</evidence>
<evidence type="ECO:0000313" key="6">
    <source>
        <dbReference type="Proteomes" id="UP000321532"/>
    </source>
</evidence>